<gene>
    <name evidence="4" type="ORF">J0S82_005425</name>
</gene>
<evidence type="ECO:0000259" key="3">
    <source>
        <dbReference type="Pfam" id="PF16172"/>
    </source>
</evidence>
<dbReference type="Gene3D" id="2.30.30.40">
    <property type="entry name" value="SH3 Domains"/>
    <property type="match status" value="1"/>
</dbReference>
<dbReference type="GO" id="GO:0005085">
    <property type="term" value="F:guanyl-nucleotide exchange factor activity"/>
    <property type="evidence" value="ECO:0007669"/>
    <property type="project" value="InterPro"/>
</dbReference>
<dbReference type="Proteomes" id="UP000700334">
    <property type="component" value="Unassembled WGS sequence"/>
</dbReference>
<dbReference type="InterPro" id="IPR032376">
    <property type="entry name" value="DOCK_N"/>
</dbReference>
<name>A0A8J6ABY3_GALPY</name>
<sequence length="292" mass="32879">MARWIPTKRQKYGVVLLWDLCPAQLSIALNSPDLDHGLMGLMGPSVLGLSRLPWATIWNMLSKSSTAIYNYNASQDVELSLEIGDTVHILEMYEVFSSESKFSDLDAHVKQCKPQRPYILSANSWVMAQRQHETVIPGELPLVHELTSTLREWAVIWRKLYVNNKVTLFRQLQQMTYSLIEWRSQILSGTLPKDELAELKKKVTAKIDHGNSLGEAGAMCSSHGCAALRVAAGHSRMLGLDLVVRDDNGNILDPDETSTIALFRAHEMASNRIEEKIQEEKVHFLKGVDFGH</sequence>
<reference evidence="4" key="1">
    <citation type="journal article" date="2021" name="Evol. Appl.">
        <title>The genome of the Pyrenean desman and the effects of bottlenecks and inbreeding on the genomic landscape of an endangered species.</title>
        <authorList>
            <person name="Escoda L."/>
            <person name="Castresana J."/>
        </authorList>
    </citation>
    <scope>NUCLEOTIDE SEQUENCE</scope>
    <source>
        <strain evidence="4">IBE-C5619</strain>
    </source>
</reference>
<accession>A0A8J6ABY3</accession>
<dbReference type="Gene3D" id="1.20.1270.350">
    <property type="entry name" value="Dedicator of cytokinesis N-terminal subdomain"/>
    <property type="match status" value="1"/>
</dbReference>
<dbReference type="Pfam" id="PF16172">
    <property type="entry name" value="DOCK_N"/>
    <property type="match status" value="1"/>
</dbReference>
<organism evidence="4 5">
    <name type="scientific">Galemys pyrenaicus</name>
    <name type="common">Iberian desman</name>
    <name type="synonym">Pyrenean desman</name>
    <dbReference type="NCBI Taxonomy" id="202257"/>
    <lineage>
        <taxon>Eukaryota</taxon>
        <taxon>Metazoa</taxon>
        <taxon>Chordata</taxon>
        <taxon>Craniata</taxon>
        <taxon>Vertebrata</taxon>
        <taxon>Euteleostomi</taxon>
        <taxon>Mammalia</taxon>
        <taxon>Eutheria</taxon>
        <taxon>Laurasiatheria</taxon>
        <taxon>Eulipotyphla</taxon>
        <taxon>Talpidae</taxon>
        <taxon>Galemys</taxon>
    </lineage>
</organism>
<keyword evidence="1" id="KW-0728">SH3 domain</keyword>
<evidence type="ECO:0000259" key="2">
    <source>
        <dbReference type="Pfam" id="PF00018"/>
    </source>
</evidence>
<dbReference type="AlphaFoldDB" id="A0A8J6ABY3"/>
<dbReference type="FunFam" id="1.20.1270.350:FF:000001">
    <property type="entry name" value="dedicator of cytokinesis protein 4"/>
    <property type="match status" value="1"/>
</dbReference>
<proteinExistence type="predicted"/>
<protein>
    <submittedName>
        <fullName evidence="4">Dedicator of cytokinesis protein 5</fullName>
    </submittedName>
</protein>
<evidence type="ECO:0000256" key="1">
    <source>
        <dbReference type="ARBA" id="ARBA00022443"/>
    </source>
</evidence>
<dbReference type="GO" id="GO:0007520">
    <property type="term" value="P:myoblast fusion"/>
    <property type="evidence" value="ECO:0007669"/>
    <property type="project" value="TreeGrafter"/>
</dbReference>
<dbReference type="GO" id="GO:0007264">
    <property type="term" value="P:small GTPase-mediated signal transduction"/>
    <property type="evidence" value="ECO:0007669"/>
    <property type="project" value="InterPro"/>
</dbReference>
<evidence type="ECO:0000313" key="4">
    <source>
        <dbReference type="EMBL" id="KAG8518238.1"/>
    </source>
</evidence>
<dbReference type="InterPro" id="IPR042455">
    <property type="entry name" value="DOCK_N_sub1"/>
</dbReference>
<dbReference type="GO" id="GO:0016477">
    <property type="term" value="P:cell migration"/>
    <property type="evidence" value="ECO:0007669"/>
    <property type="project" value="TreeGrafter"/>
</dbReference>
<keyword evidence="5" id="KW-1185">Reference proteome</keyword>
<dbReference type="InterPro" id="IPR026791">
    <property type="entry name" value="DOCK"/>
</dbReference>
<dbReference type="EMBL" id="JAGFMF010011638">
    <property type="protein sequence ID" value="KAG8518238.1"/>
    <property type="molecule type" value="Genomic_DNA"/>
</dbReference>
<dbReference type="InterPro" id="IPR036028">
    <property type="entry name" value="SH3-like_dom_sf"/>
</dbReference>
<dbReference type="InterPro" id="IPR001452">
    <property type="entry name" value="SH3_domain"/>
</dbReference>
<dbReference type="GO" id="GO:0005886">
    <property type="term" value="C:plasma membrane"/>
    <property type="evidence" value="ECO:0007669"/>
    <property type="project" value="TreeGrafter"/>
</dbReference>
<evidence type="ECO:0000313" key="5">
    <source>
        <dbReference type="Proteomes" id="UP000700334"/>
    </source>
</evidence>
<dbReference type="PANTHER" id="PTHR45653:SF3">
    <property type="entry name" value="DEDICATOR OF CYTOKINESIS PROTEIN 5"/>
    <property type="match status" value="1"/>
</dbReference>
<feature type="domain" description="Dedicator of cytokinesis N-terminal" evidence="3">
    <location>
        <begin position="127"/>
        <end position="282"/>
    </location>
</feature>
<feature type="domain" description="SH3" evidence="2">
    <location>
        <begin position="66"/>
        <end position="92"/>
    </location>
</feature>
<dbReference type="GO" id="GO:0031267">
    <property type="term" value="F:small GTPase binding"/>
    <property type="evidence" value="ECO:0007669"/>
    <property type="project" value="TreeGrafter"/>
</dbReference>
<dbReference type="GO" id="GO:0005737">
    <property type="term" value="C:cytoplasm"/>
    <property type="evidence" value="ECO:0007669"/>
    <property type="project" value="TreeGrafter"/>
</dbReference>
<comment type="caution">
    <text evidence="4">The sequence shown here is derived from an EMBL/GenBank/DDBJ whole genome shotgun (WGS) entry which is preliminary data.</text>
</comment>
<dbReference type="Pfam" id="PF00018">
    <property type="entry name" value="SH3_1"/>
    <property type="match status" value="1"/>
</dbReference>
<dbReference type="SUPFAM" id="SSF50044">
    <property type="entry name" value="SH3-domain"/>
    <property type="match status" value="1"/>
</dbReference>
<dbReference type="OrthoDB" id="18896at2759"/>
<dbReference type="PANTHER" id="PTHR45653">
    <property type="entry name" value="DEDICATOR OF CYTOKINESIS"/>
    <property type="match status" value="1"/>
</dbReference>